<feature type="region of interest" description="Disordered" evidence="1">
    <location>
        <begin position="1"/>
        <end position="26"/>
    </location>
</feature>
<dbReference type="RefSeq" id="WP_136663213.1">
    <property type="nucleotide sequence ID" value="NZ_CP173421.1"/>
</dbReference>
<accession>A0A4T2A138</accession>
<dbReference type="AlphaFoldDB" id="A0A4T2A138"/>
<keyword evidence="2" id="KW-0812">Transmembrane</keyword>
<keyword evidence="2" id="KW-0472">Membrane</keyword>
<feature type="transmembrane region" description="Helical" evidence="2">
    <location>
        <begin position="30"/>
        <end position="53"/>
    </location>
</feature>
<organism evidence="3 4">
    <name type="scientific">Pseudomonas leptonychotis</name>
    <dbReference type="NCBI Taxonomy" id="2448482"/>
    <lineage>
        <taxon>Bacteria</taxon>
        <taxon>Pseudomonadati</taxon>
        <taxon>Pseudomonadota</taxon>
        <taxon>Gammaproteobacteria</taxon>
        <taxon>Pseudomonadales</taxon>
        <taxon>Pseudomonadaceae</taxon>
        <taxon>Pseudomonas</taxon>
    </lineage>
</organism>
<reference evidence="3 4" key="1">
    <citation type="submission" date="2018-10" db="EMBL/GenBank/DDBJ databases">
        <title>Pseudomonas leptonychotis sp. nov., isolated from Weddell seals in Antarctica.</title>
        <authorList>
            <person name="Novakova D."/>
            <person name="Svec P."/>
            <person name="Kralova S."/>
            <person name="Kristofova L."/>
            <person name="Zeman M."/>
            <person name="Pantucek R."/>
            <person name="Maslanova I."/>
            <person name="Sedlacek I."/>
        </authorList>
    </citation>
    <scope>NUCLEOTIDE SEQUENCE [LARGE SCALE GENOMIC DNA]</scope>
    <source>
        <strain evidence="3 4">CCM 8849</strain>
    </source>
</reference>
<gene>
    <name evidence="3" type="ORF">D8779_04250</name>
</gene>
<keyword evidence="2" id="KW-1133">Transmembrane helix</keyword>
<evidence type="ECO:0000256" key="2">
    <source>
        <dbReference type="SAM" id="Phobius"/>
    </source>
</evidence>
<keyword evidence="4" id="KW-1185">Reference proteome</keyword>
<comment type="caution">
    <text evidence="3">The sequence shown here is derived from an EMBL/GenBank/DDBJ whole genome shotgun (WGS) entry which is preliminary data.</text>
</comment>
<dbReference type="Proteomes" id="UP000307541">
    <property type="component" value="Unassembled WGS sequence"/>
</dbReference>
<dbReference type="EMBL" id="RFLV01000001">
    <property type="protein sequence ID" value="TIH09912.1"/>
    <property type="molecule type" value="Genomic_DNA"/>
</dbReference>
<dbReference type="PIRSF" id="PIRSF029693">
    <property type="entry name" value="UCP029693"/>
    <property type="match status" value="1"/>
</dbReference>
<dbReference type="OrthoDB" id="5821246at2"/>
<protein>
    <submittedName>
        <fullName evidence="3">DUF2333 family protein</fullName>
    </submittedName>
</protein>
<evidence type="ECO:0000256" key="1">
    <source>
        <dbReference type="SAM" id="MobiDB-lite"/>
    </source>
</evidence>
<dbReference type="InterPro" id="IPR016936">
    <property type="entry name" value="UCP029693"/>
</dbReference>
<proteinExistence type="predicted"/>
<evidence type="ECO:0000313" key="4">
    <source>
        <dbReference type="Proteomes" id="UP000307541"/>
    </source>
</evidence>
<feature type="compositionally biased region" description="Low complexity" evidence="1">
    <location>
        <begin position="8"/>
        <end position="21"/>
    </location>
</feature>
<evidence type="ECO:0000313" key="3">
    <source>
        <dbReference type="EMBL" id="TIH09912.1"/>
    </source>
</evidence>
<dbReference type="Pfam" id="PF10095">
    <property type="entry name" value="DUF2333"/>
    <property type="match status" value="1"/>
</dbReference>
<name>A0A4T2A138_9PSED</name>
<sequence length="357" mass="39199">MLDWKNRTAGASDGAAGTANTSPSKSTGGWAVRLVGGLLGLYLLLALVIGWYWSQEPAQFSVQERAEAASQARGHKLVNGYTTGETLKQVANTLLKKPGGYLSNDLAPPGLWLDNMPSWEFGVLVQVRDMSRALRKDFTRSQSQSTEDPDLAKAEPRFHFDNKSWALPASEAEYAEGIKSLDRYLERLSDPSKGNAQFYTRADNLNNWLGDAATRLGSLSQRLSASVGRVRLNTNEVDPVLADGMVQADFVEGVDYETPWLQIDNVFYEARGQAWALAHLLRAIEVDFADVLAKKNATVSVRQIIRELEAAQEPLWSPMILNGSGYGLLANHSLVMANYISRANAGLIDLRQLLSQG</sequence>